<dbReference type="GO" id="GO:0003700">
    <property type="term" value="F:DNA-binding transcription factor activity"/>
    <property type="evidence" value="ECO:0007669"/>
    <property type="project" value="InterPro"/>
</dbReference>
<accession>A0A6G8IIF4</accession>
<evidence type="ECO:0000256" key="3">
    <source>
        <dbReference type="ARBA" id="ARBA00023163"/>
    </source>
</evidence>
<dbReference type="PROSITE" id="PS01124">
    <property type="entry name" value="HTH_ARAC_FAMILY_2"/>
    <property type="match status" value="1"/>
</dbReference>
<keyword evidence="2" id="KW-0238">DNA-binding</keyword>
<dbReference type="PRINTS" id="PR00032">
    <property type="entry name" value="HTHARAC"/>
</dbReference>
<proteinExistence type="predicted"/>
<dbReference type="PANTHER" id="PTHR47894:SF4">
    <property type="entry name" value="HTH-TYPE TRANSCRIPTIONAL REGULATOR GADX"/>
    <property type="match status" value="1"/>
</dbReference>
<dbReference type="RefSeq" id="WP_166227481.1">
    <property type="nucleotide sequence ID" value="NZ_CP049989.1"/>
</dbReference>
<dbReference type="AlphaFoldDB" id="A0A6G8IIF4"/>
<dbReference type="GO" id="GO:0000976">
    <property type="term" value="F:transcription cis-regulatory region binding"/>
    <property type="evidence" value="ECO:0007669"/>
    <property type="project" value="TreeGrafter"/>
</dbReference>
<keyword evidence="3" id="KW-0804">Transcription</keyword>
<dbReference type="KEGG" id="hcz:G9Q37_12355"/>
<dbReference type="PROSITE" id="PS00041">
    <property type="entry name" value="HTH_ARAC_FAMILY_1"/>
    <property type="match status" value="1"/>
</dbReference>
<dbReference type="Proteomes" id="UP000503162">
    <property type="component" value="Chromosome"/>
</dbReference>
<gene>
    <name evidence="5" type="ORF">G9Q37_12355</name>
</gene>
<dbReference type="SUPFAM" id="SSF46689">
    <property type="entry name" value="Homeodomain-like"/>
    <property type="match status" value="1"/>
</dbReference>
<evidence type="ECO:0000313" key="5">
    <source>
        <dbReference type="EMBL" id="QIM52879.1"/>
    </source>
</evidence>
<dbReference type="Gene3D" id="1.10.10.60">
    <property type="entry name" value="Homeodomain-like"/>
    <property type="match status" value="1"/>
</dbReference>
<dbReference type="SMART" id="SM00342">
    <property type="entry name" value="HTH_ARAC"/>
    <property type="match status" value="1"/>
</dbReference>
<name>A0A6G8IIF4_9BURK</name>
<dbReference type="InterPro" id="IPR018060">
    <property type="entry name" value="HTH_AraC"/>
</dbReference>
<dbReference type="Pfam" id="PF12833">
    <property type="entry name" value="HTH_18"/>
    <property type="match status" value="1"/>
</dbReference>
<organism evidence="5 6">
    <name type="scientific">Hydrogenophaga crocea</name>
    <dbReference type="NCBI Taxonomy" id="2716225"/>
    <lineage>
        <taxon>Bacteria</taxon>
        <taxon>Pseudomonadati</taxon>
        <taxon>Pseudomonadota</taxon>
        <taxon>Betaproteobacteria</taxon>
        <taxon>Burkholderiales</taxon>
        <taxon>Comamonadaceae</taxon>
        <taxon>Hydrogenophaga</taxon>
    </lineage>
</organism>
<dbReference type="PANTHER" id="PTHR47894">
    <property type="entry name" value="HTH-TYPE TRANSCRIPTIONAL REGULATOR GADX"/>
    <property type="match status" value="1"/>
</dbReference>
<protein>
    <submittedName>
        <fullName evidence="5">Helix-turn-helix transcriptional regulator</fullName>
    </submittedName>
</protein>
<evidence type="ECO:0000259" key="4">
    <source>
        <dbReference type="PROSITE" id="PS01124"/>
    </source>
</evidence>
<dbReference type="InterPro" id="IPR009057">
    <property type="entry name" value="Homeodomain-like_sf"/>
</dbReference>
<dbReference type="InterPro" id="IPR020449">
    <property type="entry name" value="Tscrpt_reg_AraC-type_HTH"/>
</dbReference>
<reference evidence="5 6" key="1">
    <citation type="submission" date="2020-03" db="EMBL/GenBank/DDBJ databases">
        <title>Hydrogenophaga sp. nov. isolated from cyanobacterial mat.</title>
        <authorList>
            <person name="Thorat V."/>
            <person name="Kirdat K."/>
            <person name="Tiwarekar B."/>
            <person name="Costa E.D."/>
            <person name="Yadav A."/>
        </authorList>
    </citation>
    <scope>NUCLEOTIDE SEQUENCE [LARGE SCALE GENOMIC DNA]</scope>
    <source>
        <strain evidence="5 6">BA0156</strain>
    </source>
</reference>
<evidence type="ECO:0000256" key="2">
    <source>
        <dbReference type="ARBA" id="ARBA00023125"/>
    </source>
</evidence>
<feature type="domain" description="HTH araC/xylS-type" evidence="4">
    <location>
        <begin position="203"/>
        <end position="300"/>
    </location>
</feature>
<keyword evidence="1" id="KW-0805">Transcription regulation</keyword>
<keyword evidence="6" id="KW-1185">Reference proteome</keyword>
<evidence type="ECO:0000256" key="1">
    <source>
        <dbReference type="ARBA" id="ARBA00023015"/>
    </source>
</evidence>
<dbReference type="GO" id="GO:0005829">
    <property type="term" value="C:cytosol"/>
    <property type="evidence" value="ECO:0007669"/>
    <property type="project" value="TreeGrafter"/>
</dbReference>
<evidence type="ECO:0000313" key="6">
    <source>
        <dbReference type="Proteomes" id="UP000503162"/>
    </source>
</evidence>
<dbReference type="InterPro" id="IPR018062">
    <property type="entry name" value="HTH_AraC-typ_CS"/>
</dbReference>
<dbReference type="EMBL" id="CP049989">
    <property type="protein sequence ID" value="QIM52879.1"/>
    <property type="molecule type" value="Genomic_DNA"/>
</dbReference>
<sequence>MDDFASAAMMRVVREGLRRQGLPAPAPPPSHLGRVALPDKRAQLQALWQAHGPCAIARLGEAVQTLHGDPMGRVFVHASGPGDLLERWQRLERFVHSRHRVLVLDAGPQHLRWRHASLRSQAPPTAAEDLLVAGLLLALAARLPAVHGLRARPAGATAWTFDGRWAAPDASSAWPAALAEWEWRWQQRPASAADGPSATASTPGPLALLERDPAGGWTLARLAEALHTAPRTLQRRLAREQQSFSALLAQARLNHAARWLTDSDAPLAEVGYASGFADQPHFARRFRAHTGLTPAQYRAQFGRAGLSRSASRR</sequence>